<dbReference type="Pfam" id="PF01369">
    <property type="entry name" value="Sec7"/>
    <property type="match status" value="1"/>
</dbReference>
<feature type="region of interest" description="Disordered" evidence="1">
    <location>
        <begin position="1204"/>
        <end position="1231"/>
    </location>
</feature>
<dbReference type="GO" id="GO:0012505">
    <property type="term" value="C:endomembrane system"/>
    <property type="evidence" value="ECO:0007669"/>
    <property type="project" value="UniProtKB-ARBA"/>
</dbReference>
<evidence type="ECO:0000313" key="4">
    <source>
        <dbReference type="Proteomes" id="UP000070544"/>
    </source>
</evidence>
<dbReference type="GO" id="GO:0032012">
    <property type="term" value="P:regulation of ARF protein signal transduction"/>
    <property type="evidence" value="ECO:0007669"/>
    <property type="project" value="InterPro"/>
</dbReference>
<feature type="domain" description="SEC7" evidence="2">
    <location>
        <begin position="873"/>
        <end position="1069"/>
    </location>
</feature>
<reference evidence="3 4" key="1">
    <citation type="journal article" date="2015" name="Genome Biol. Evol.">
        <title>Phylogenomic analyses indicate that early fungi evolved digesting cell walls of algal ancestors of land plants.</title>
        <authorList>
            <person name="Chang Y."/>
            <person name="Wang S."/>
            <person name="Sekimoto S."/>
            <person name="Aerts A.L."/>
            <person name="Choi C."/>
            <person name="Clum A."/>
            <person name="LaButti K.M."/>
            <person name="Lindquist E.A."/>
            <person name="Yee Ngan C."/>
            <person name="Ohm R.A."/>
            <person name="Salamov A.A."/>
            <person name="Grigoriev I.V."/>
            <person name="Spatafora J.W."/>
            <person name="Berbee M.L."/>
        </authorList>
    </citation>
    <scope>NUCLEOTIDE SEQUENCE [LARGE SCALE GENOMIC DNA]</scope>
    <source>
        <strain evidence="3 4">JEL478</strain>
    </source>
</reference>
<dbReference type="OrthoDB" id="10258608at2759"/>
<dbReference type="InterPro" id="IPR056604">
    <property type="entry name" value="GBF1-like_TPR"/>
</dbReference>
<dbReference type="PROSITE" id="PS50190">
    <property type="entry name" value="SEC7"/>
    <property type="match status" value="1"/>
</dbReference>
<dbReference type="InterPro" id="IPR023394">
    <property type="entry name" value="Sec7_C_sf"/>
</dbReference>
<organism evidence="3 4">
    <name type="scientific">Gonapodya prolifera (strain JEL478)</name>
    <name type="common">Monoblepharis prolifera</name>
    <dbReference type="NCBI Taxonomy" id="1344416"/>
    <lineage>
        <taxon>Eukaryota</taxon>
        <taxon>Fungi</taxon>
        <taxon>Fungi incertae sedis</taxon>
        <taxon>Chytridiomycota</taxon>
        <taxon>Chytridiomycota incertae sedis</taxon>
        <taxon>Monoblepharidomycetes</taxon>
        <taxon>Monoblepharidales</taxon>
        <taxon>Gonapodyaceae</taxon>
        <taxon>Gonapodya</taxon>
    </lineage>
</organism>
<sequence>MNVVSNDGPKSVNLPTGVSRDQWRHIIHAEVISVIAAMRRNQRWSLSGGGDRSEGRSLIERGGFSPANFQFNFEHYENIMRPSEEVDVELLLSGSHIHWTGDDRHQARSPQTGEAPHTPKPPMEENAMGPSEAAMPSKTNAENMGRGFEATAASPKSAQIYQTERILTEETSEETLLHNFFRLRRWLTTVHNFTDLDPVILLYPFLEVIRSGETTGPITGVALGSVEHFIEYEIIDPNHASLPDAMSALVHTVTHCKFEATDAVADEVVLSCILRLLRTVVQSDAGRRGIDDRGACECVEASFGMCFQGRVGEILRRSAEHTLSALVRLLFERVREDLPSYTPEFDAMEEQIEKLAKDELDSASQHNTEVPKAGAGGAPRHQHSASAHPTLHVISDASAEAPTIAPAVIYVGPSQGVVTVGAGALDGVISVSDQLTRSGSVTVDDATTQSSPVNVDHGHESSHPSPESVSDRGIEQVASSRRNFQLKHQTSTVSTPVSPVSGSFRPFSLPSALETMRALVSLIDVKNRQHTDSVHRVVALGLLTTAFEVVGDRIGEWINWGRRADKWSSRMRERIAFLTRTPKESLDPIPATSVDQPGENISASTRHQTESAGGSVVAESLPEGTASIVVLGSGSAEPHSVLDPLDVYPDLAMHIALASLISDDLCRHLFSILRMETLTFANPPTSVQLTLLQSALRCAGSLFTFARSELKVQWSFLLDFLMNQCESGVVGWDVGEWGQSAGRQSTVSTPAAEVTGDRRMAPTRWPITGEVRELILESFVQYARLPTFFSELYLNFDCDLYSPNHPFEDVIKFLAKHSFPDATPGGPVTSLTHQILCIEALILFLSSLVRRIGMMNDGVNHFTDHVEVADASVLPQLKARKKLLDKGADLFNVTPKDGVAFWKSHDFLSTENHSNDLATLLRNNTRVSKRALGDFLSKPANVEVLKAFITEFEFEGKRLDEALRVMLEAFRLPGESQLIERIMNAFAEKYHSTLVSESLLLGKALDVKTPDATFVLSYSIILLNTDQHNPQVPRRMTFDDFKRNTRGVNDGKDFSPEYLRTIYDDIRAKEIVMPEEHEGDLGFGYAWRKLQKRARVAGKTSPYDHQLIRHTSDVAVRSPGIILVPTTNVYDRDLFLLSWSPIVAAISYAFDSAEDDDTLQQAILGFHHCTVLASHFHVPEVLDSIFVNLSKSTGLLRDEVPGPFSSTARASRSSRSSLNQTLHDDTSATSPKLRPMSDKWVIEFGRNIKGQIAAVLMFSMATEFGNVLRDGWKNLLETLGNLFIHDLLPDSLVASEDFVHGFLEIPVINAVETPKQDIARVERSTGGLFSALGQILALRPAGEDCTPHQITEEDLLDVEIAQVCIKSCKTEAVFADSGFLEDESLVILVETLVSLSFTSPGSTSVAPASLDTSETNSGLSTKVAPRASSSNAATLPRARPTSAFFLNIIVKVSIQNRDRIKLIWPVVFTHLTLILSESSLHPALAERAAIGVLQLAIRLVHREDMADDIGSALQLLQNLPLDLMSSVVEQIMRGLVALIRSGISGGSSCVEPTLDLLSIGTVHPQASQHAIEAVSILMSGTGEHASSYVTPENFGEFVDLLIGFVASAGTLIAQSMIDEDQIKSNNQTGWGRSGSQRQQRTKIVKLETVQQSVQRAVVALDKLYMLHAQIPELVSKGQFSQERAWFEFWLPILSGLSQSCYHPSREIRQHGLTYLQRLLLSAELGYGEHSIDCFENVIFPLLDELLKLEVFRMDPAGMDETRMRAVGLLSKVFLQSLPQLSRWSEFQHLWTRILEYILMFLDGAGHTEYLREAVRESLKNMLLVVSTQGMFHSSEASAQHTVLWEATWRVLTPILPGLREELFPVDIEDIVIVTTESEEQAKQEPEIASTQPPV</sequence>
<gene>
    <name evidence="3" type="ORF">M427DRAFT_122859</name>
</gene>
<feature type="compositionally biased region" description="Low complexity" evidence="1">
    <location>
        <begin position="1205"/>
        <end position="1217"/>
    </location>
</feature>
<protein>
    <submittedName>
        <fullName evidence="3">Sec7-domain-containing protein</fullName>
    </submittedName>
</protein>
<feature type="region of interest" description="Disordered" evidence="1">
    <location>
        <begin position="1398"/>
        <end position="1425"/>
    </location>
</feature>
<dbReference type="InterPro" id="IPR000904">
    <property type="entry name" value="Sec7_dom"/>
</dbReference>
<dbReference type="Gene3D" id="1.10.1000.11">
    <property type="entry name" value="Arf Nucleotide-binding Site Opener,domain 2"/>
    <property type="match status" value="1"/>
</dbReference>
<feature type="region of interest" description="Disordered" evidence="1">
    <location>
        <begin position="360"/>
        <end position="387"/>
    </location>
</feature>
<dbReference type="EMBL" id="KQ965754">
    <property type="protein sequence ID" value="KXS16367.1"/>
    <property type="molecule type" value="Genomic_DNA"/>
</dbReference>
<dbReference type="Gene3D" id="1.10.220.20">
    <property type="match status" value="1"/>
</dbReference>
<feature type="compositionally biased region" description="Polar residues" evidence="1">
    <location>
        <begin position="593"/>
        <end position="612"/>
    </location>
</feature>
<dbReference type="OMA" id="CRDIRHH"/>
<dbReference type="STRING" id="1344416.A0A139AHU3"/>
<dbReference type="InterPro" id="IPR016024">
    <property type="entry name" value="ARM-type_fold"/>
</dbReference>
<dbReference type="SMART" id="SM00222">
    <property type="entry name" value="Sec7"/>
    <property type="match status" value="1"/>
</dbReference>
<dbReference type="CDD" id="cd00171">
    <property type="entry name" value="Sec7"/>
    <property type="match status" value="1"/>
</dbReference>
<dbReference type="PANTHER" id="PTHR10663">
    <property type="entry name" value="GUANYL-NUCLEOTIDE EXCHANGE FACTOR"/>
    <property type="match status" value="1"/>
</dbReference>
<feature type="compositionally biased region" description="Polar residues" evidence="1">
    <location>
        <begin position="1398"/>
        <end position="1420"/>
    </location>
</feature>
<evidence type="ECO:0000259" key="2">
    <source>
        <dbReference type="PROSITE" id="PS50190"/>
    </source>
</evidence>
<keyword evidence="4" id="KW-1185">Reference proteome</keyword>
<dbReference type="PANTHER" id="PTHR10663:SF388">
    <property type="entry name" value="GOLGI-SPECIFIC BREFELDIN A-RESISTANCE GUANINE NUCLEOTIDE EXCHANGE FACTOR 1"/>
    <property type="match status" value="1"/>
</dbReference>
<dbReference type="Pfam" id="PF23325">
    <property type="entry name" value="TPR_28"/>
    <property type="match status" value="1"/>
</dbReference>
<dbReference type="GO" id="GO:0005085">
    <property type="term" value="F:guanyl-nucleotide exchange factor activity"/>
    <property type="evidence" value="ECO:0007669"/>
    <property type="project" value="InterPro"/>
</dbReference>
<proteinExistence type="predicted"/>
<accession>A0A139AHU3</accession>
<dbReference type="GO" id="GO:0016192">
    <property type="term" value="P:vesicle-mediated transport"/>
    <property type="evidence" value="ECO:0007669"/>
    <property type="project" value="UniProtKB-ARBA"/>
</dbReference>
<feature type="compositionally biased region" description="Polar residues" evidence="1">
    <location>
        <begin position="436"/>
        <end position="453"/>
    </location>
</feature>
<feature type="region of interest" description="Disordered" evidence="1">
    <location>
        <begin position="436"/>
        <end position="475"/>
    </location>
</feature>
<feature type="region of interest" description="Disordered" evidence="1">
    <location>
        <begin position="101"/>
        <end position="142"/>
    </location>
</feature>
<name>A0A139AHU3_GONPJ</name>
<dbReference type="SUPFAM" id="SSF48371">
    <property type="entry name" value="ARM repeat"/>
    <property type="match status" value="1"/>
</dbReference>
<dbReference type="InterPro" id="IPR035999">
    <property type="entry name" value="Sec7_dom_sf"/>
</dbReference>
<evidence type="ECO:0000313" key="3">
    <source>
        <dbReference type="EMBL" id="KXS16367.1"/>
    </source>
</evidence>
<dbReference type="Proteomes" id="UP000070544">
    <property type="component" value="Unassembled WGS sequence"/>
</dbReference>
<evidence type="ECO:0000256" key="1">
    <source>
        <dbReference type="SAM" id="MobiDB-lite"/>
    </source>
</evidence>
<dbReference type="GO" id="GO:0005737">
    <property type="term" value="C:cytoplasm"/>
    <property type="evidence" value="ECO:0007669"/>
    <property type="project" value="UniProtKB-ARBA"/>
</dbReference>
<dbReference type="SUPFAM" id="SSF48425">
    <property type="entry name" value="Sec7 domain"/>
    <property type="match status" value="1"/>
</dbReference>
<feature type="region of interest" description="Disordered" evidence="1">
    <location>
        <begin position="586"/>
        <end position="616"/>
    </location>
</feature>